<gene>
    <name evidence="5" type="ORF">SAMN05428953_10387</name>
</gene>
<dbReference type="Pfam" id="PF13404">
    <property type="entry name" value="HTH_AsnC-type"/>
    <property type="match status" value="1"/>
</dbReference>
<feature type="domain" description="HTH asnC-type" evidence="4">
    <location>
        <begin position="1"/>
        <end position="62"/>
    </location>
</feature>
<name>A0A1G8NXC7_9HYPH</name>
<dbReference type="EMBL" id="FNEE01000003">
    <property type="protein sequence ID" value="SDI84668.1"/>
    <property type="molecule type" value="Genomic_DNA"/>
</dbReference>
<dbReference type="Gene3D" id="1.10.10.10">
    <property type="entry name" value="Winged helix-like DNA-binding domain superfamily/Winged helix DNA-binding domain"/>
    <property type="match status" value="1"/>
</dbReference>
<keyword evidence="1" id="KW-0805">Transcription regulation</keyword>
<dbReference type="InterPro" id="IPR011008">
    <property type="entry name" value="Dimeric_a/b-barrel"/>
</dbReference>
<dbReference type="PRINTS" id="PR00033">
    <property type="entry name" value="HTHASNC"/>
</dbReference>
<dbReference type="PROSITE" id="PS00519">
    <property type="entry name" value="HTH_ASNC_1"/>
    <property type="match status" value="1"/>
</dbReference>
<dbReference type="GO" id="GO:0043565">
    <property type="term" value="F:sequence-specific DNA binding"/>
    <property type="evidence" value="ECO:0007669"/>
    <property type="project" value="InterPro"/>
</dbReference>
<dbReference type="GO" id="GO:0043200">
    <property type="term" value="P:response to amino acid"/>
    <property type="evidence" value="ECO:0007669"/>
    <property type="project" value="TreeGrafter"/>
</dbReference>
<evidence type="ECO:0000256" key="2">
    <source>
        <dbReference type="ARBA" id="ARBA00023125"/>
    </source>
</evidence>
<evidence type="ECO:0000313" key="5">
    <source>
        <dbReference type="EMBL" id="SDI84668.1"/>
    </source>
</evidence>
<dbReference type="SUPFAM" id="SSF54909">
    <property type="entry name" value="Dimeric alpha+beta barrel"/>
    <property type="match status" value="1"/>
</dbReference>
<dbReference type="PANTHER" id="PTHR30154">
    <property type="entry name" value="LEUCINE-RESPONSIVE REGULATORY PROTEIN"/>
    <property type="match status" value="1"/>
</dbReference>
<keyword evidence="6" id="KW-1185">Reference proteome</keyword>
<dbReference type="InterPro" id="IPR011991">
    <property type="entry name" value="ArsR-like_HTH"/>
</dbReference>
<dbReference type="InterPro" id="IPR036388">
    <property type="entry name" value="WH-like_DNA-bd_sf"/>
</dbReference>
<dbReference type="SUPFAM" id="SSF46785">
    <property type="entry name" value="Winged helix' DNA-binding domain"/>
    <property type="match status" value="1"/>
</dbReference>
<evidence type="ECO:0000256" key="1">
    <source>
        <dbReference type="ARBA" id="ARBA00023015"/>
    </source>
</evidence>
<dbReference type="InterPro" id="IPR019888">
    <property type="entry name" value="Tscrpt_reg_AsnC-like"/>
</dbReference>
<dbReference type="Gene3D" id="3.30.70.920">
    <property type="match status" value="1"/>
</dbReference>
<dbReference type="Proteomes" id="UP000198894">
    <property type="component" value="Unassembled WGS sequence"/>
</dbReference>
<evidence type="ECO:0000313" key="6">
    <source>
        <dbReference type="Proteomes" id="UP000198894"/>
    </source>
</evidence>
<dbReference type="InterPro" id="IPR019885">
    <property type="entry name" value="Tscrpt_reg_HTH_AsnC-type_CS"/>
</dbReference>
<protein>
    <submittedName>
        <fullName evidence="5">DNA-binding transcriptional regulator, Lrp family</fullName>
    </submittedName>
</protein>
<organism evidence="5 6">
    <name type="scientific">Mesorhizobium muleiense</name>
    <dbReference type="NCBI Taxonomy" id="1004279"/>
    <lineage>
        <taxon>Bacteria</taxon>
        <taxon>Pseudomonadati</taxon>
        <taxon>Pseudomonadota</taxon>
        <taxon>Alphaproteobacteria</taxon>
        <taxon>Hyphomicrobiales</taxon>
        <taxon>Phyllobacteriaceae</taxon>
        <taxon>Mesorhizobium</taxon>
    </lineage>
</organism>
<keyword evidence="3" id="KW-0804">Transcription</keyword>
<evidence type="ECO:0000256" key="3">
    <source>
        <dbReference type="ARBA" id="ARBA00023163"/>
    </source>
</evidence>
<dbReference type="PROSITE" id="PS50956">
    <property type="entry name" value="HTH_ASNC_2"/>
    <property type="match status" value="1"/>
</dbReference>
<proteinExistence type="predicted"/>
<dbReference type="GO" id="GO:0005829">
    <property type="term" value="C:cytosol"/>
    <property type="evidence" value="ECO:0007669"/>
    <property type="project" value="TreeGrafter"/>
</dbReference>
<dbReference type="CDD" id="cd00090">
    <property type="entry name" value="HTH_ARSR"/>
    <property type="match status" value="1"/>
</dbReference>
<dbReference type="SMART" id="SM00344">
    <property type="entry name" value="HTH_ASNC"/>
    <property type="match status" value="1"/>
</dbReference>
<sequence>MDRIDRKLLKLLQEDASRTNADLAAEVGLSPSSCLRRIRRLKSVGVIDRVVALLDPAKAGRGMKAIVTVELERHGEQHMRRFLEVAAMEPVVVQAYSVSGSTDAVLMLRLMDMDEFDTLCERLFRDRTNVARYYTMFVIRTAKETTAIPL</sequence>
<dbReference type="InterPro" id="IPR036390">
    <property type="entry name" value="WH_DNA-bd_sf"/>
</dbReference>
<dbReference type="InterPro" id="IPR000485">
    <property type="entry name" value="AsnC-type_HTH_dom"/>
</dbReference>
<dbReference type="RefSeq" id="WP_091591979.1">
    <property type="nucleotide sequence ID" value="NZ_FNEE01000003.1"/>
</dbReference>
<evidence type="ECO:0000259" key="4">
    <source>
        <dbReference type="PROSITE" id="PS50956"/>
    </source>
</evidence>
<accession>A0A1G8NXC7</accession>
<dbReference type="InterPro" id="IPR019887">
    <property type="entry name" value="Tscrpt_reg_AsnC/Lrp_C"/>
</dbReference>
<dbReference type="GO" id="GO:0006355">
    <property type="term" value="P:regulation of DNA-templated transcription"/>
    <property type="evidence" value="ECO:0007669"/>
    <property type="project" value="UniProtKB-ARBA"/>
</dbReference>
<dbReference type="Pfam" id="PF01037">
    <property type="entry name" value="AsnC_trans_reg"/>
    <property type="match status" value="1"/>
</dbReference>
<keyword evidence="2 5" id="KW-0238">DNA-binding</keyword>
<dbReference type="PANTHER" id="PTHR30154:SF34">
    <property type="entry name" value="TRANSCRIPTIONAL REGULATOR AZLB"/>
    <property type="match status" value="1"/>
</dbReference>
<dbReference type="AlphaFoldDB" id="A0A1G8NXC7"/>
<reference evidence="6" key="1">
    <citation type="submission" date="2016-10" db="EMBL/GenBank/DDBJ databases">
        <authorList>
            <person name="Varghese N."/>
            <person name="Submissions S."/>
        </authorList>
    </citation>
    <scope>NUCLEOTIDE SEQUENCE [LARGE SCALE GENOMIC DNA]</scope>
    <source>
        <strain evidence="6">CGMCC 1.11022</strain>
    </source>
</reference>